<gene>
    <name evidence="1" type="ORF">PYW08_003350</name>
</gene>
<evidence type="ECO:0000313" key="2">
    <source>
        <dbReference type="Proteomes" id="UP001231649"/>
    </source>
</evidence>
<organism evidence="1 2">
    <name type="scientific">Mythimna loreyi</name>
    <dbReference type="NCBI Taxonomy" id="667449"/>
    <lineage>
        <taxon>Eukaryota</taxon>
        <taxon>Metazoa</taxon>
        <taxon>Ecdysozoa</taxon>
        <taxon>Arthropoda</taxon>
        <taxon>Hexapoda</taxon>
        <taxon>Insecta</taxon>
        <taxon>Pterygota</taxon>
        <taxon>Neoptera</taxon>
        <taxon>Endopterygota</taxon>
        <taxon>Lepidoptera</taxon>
        <taxon>Glossata</taxon>
        <taxon>Ditrysia</taxon>
        <taxon>Noctuoidea</taxon>
        <taxon>Noctuidae</taxon>
        <taxon>Noctuinae</taxon>
        <taxon>Hadenini</taxon>
        <taxon>Mythimna</taxon>
    </lineage>
</organism>
<comment type="caution">
    <text evidence="1">The sequence shown here is derived from an EMBL/GenBank/DDBJ whole genome shotgun (WGS) entry which is preliminary data.</text>
</comment>
<protein>
    <submittedName>
        <fullName evidence="1">Uncharacterized protein</fullName>
    </submittedName>
</protein>
<name>A0ACC2QRH9_9NEOP</name>
<sequence>MKQRVATDERPFKTGSTDDSRTSEEEPEAALVVPPDGGWGWVVMISSFCCNFLVDGVILSCGALMPAIKKEFNATEGQVAPINSLLAGFYLLLGPIASALANKYGFRAVTILGSCIAAFGFGISYYAGSPEYLYVTYGIIGGFGVCLIFMPAVLTVGFYFERWRALATGVALCGSGVGVFVMSPFTSNIVEKFGWRYAVLVQAGMMLACILFGLTFRPIEPVHVVAEEETTPVDDEERSKIAAEKLRNMMKLQDRLDTGITMPADMKFQTKATPHTWMGVSNNTRYPTAEEVFRRSSTVINAQQRRSSATAGTIKSNLTKPHYATVSEKDEQEETNTTPEATEPLIGRKSVVRVMSRTDFAQNRRRSSTADLIARPLYREDIFFGASLKRLPEYTSRTSIGYHLAVTHVPSPEDEKEAEKGRCRICPVAVRRALATLLDVSLFKSLTFLILALSGFFTMTGFFVPFVYVQDRAKANHVPQQHIEWLVSSIGMANIVGRLVCGVVSSMPKVSPMWVTNIALTMGGLATMLSNCCFETYFQYGYCVLFGLSVACFAALRSIVVVEYLGLERLTNCFGLFLLFQGLGALIGAPIAGMLFDVTQSYAVSFYVSGGFILLSALMCYPINWISNWEKARAAAKEKAKNTSPETIINKV</sequence>
<keyword evidence="2" id="KW-1185">Reference proteome</keyword>
<accession>A0ACC2QRH9</accession>
<evidence type="ECO:0000313" key="1">
    <source>
        <dbReference type="EMBL" id="KAJ8723438.1"/>
    </source>
</evidence>
<dbReference type="Proteomes" id="UP001231649">
    <property type="component" value="Chromosome 14"/>
</dbReference>
<proteinExistence type="predicted"/>
<dbReference type="EMBL" id="CM056790">
    <property type="protein sequence ID" value="KAJ8723438.1"/>
    <property type="molecule type" value="Genomic_DNA"/>
</dbReference>
<reference evidence="1" key="1">
    <citation type="submission" date="2023-03" db="EMBL/GenBank/DDBJ databases">
        <title>Chromosome-level genomes of two armyworms, Mythimna separata and Mythimna loreyi, provide insights into the biosynthesis and reception of sex pheromones.</title>
        <authorList>
            <person name="Zhao H."/>
        </authorList>
    </citation>
    <scope>NUCLEOTIDE SEQUENCE</scope>
    <source>
        <strain evidence="1">BeijingLab</strain>
    </source>
</reference>